<evidence type="ECO:0000256" key="1">
    <source>
        <dbReference type="SAM" id="Coils"/>
    </source>
</evidence>
<proteinExistence type="predicted"/>
<dbReference type="SUPFAM" id="SSF52467">
    <property type="entry name" value="DHS-like NAD/FAD-binding domain"/>
    <property type="match status" value="1"/>
</dbReference>
<dbReference type="InterPro" id="IPR029035">
    <property type="entry name" value="DHS-like_NAD/FAD-binding_dom"/>
</dbReference>
<evidence type="ECO:0000313" key="3">
    <source>
        <dbReference type="Proteomes" id="UP000225872"/>
    </source>
</evidence>
<dbReference type="Pfam" id="PF13289">
    <property type="entry name" value="SIR2_2"/>
    <property type="match status" value="1"/>
</dbReference>
<comment type="caution">
    <text evidence="2">The sequence shown here is derived from an EMBL/GenBank/DDBJ whole genome shotgun (WGS) entry which is preliminary data.</text>
</comment>
<dbReference type="EMBL" id="NULO01000059">
    <property type="protein sequence ID" value="PGS99426.1"/>
    <property type="molecule type" value="Genomic_DNA"/>
</dbReference>
<dbReference type="RefSeq" id="WP_098786390.1">
    <property type="nucleotide sequence ID" value="NZ_NULO01000059.1"/>
</dbReference>
<name>A0A2C1DG98_BACCE</name>
<organism evidence="2 3">
    <name type="scientific">Bacillus cereus</name>
    <dbReference type="NCBI Taxonomy" id="1396"/>
    <lineage>
        <taxon>Bacteria</taxon>
        <taxon>Bacillati</taxon>
        <taxon>Bacillota</taxon>
        <taxon>Bacilli</taxon>
        <taxon>Bacillales</taxon>
        <taxon>Bacillaceae</taxon>
        <taxon>Bacillus</taxon>
        <taxon>Bacillus cereus group</taxon>
    </lineage>
</organism>
<dbReference type="AlphaFoldDB" id="A0A2C1DG98"/>
<keyword evidence="1" id="KW-0175">Coiled coil</keyword>
<protein>
    <submittedName>
        <fullName evidence="2">Uncharacterized protein</fullName>
    </submittedName>
</protein>
<dbReference type="Proteomes" id="UP000225872">
    <property type="component" value="Unassembled WGS sequence"/>
</dbReference>
<reference evidence="2 3" key="1">
    <citation type="submission" date="2017-09" db="EMBL/GenBank/DDBJ databases">
        <title>Large-scale bioinformatics analysis of Bacillus genomes uncovers conserved roles of natural products in bacterial physiology.</title>
        <authorList>
            <consortium name="Agbiome Team Llc"/>
            <person name="Bleich R.M."/>
            <person name="Grubbs K.J."/>
            <person name="Santa Maria K.C."/>
            <person name="Allen S.E."/>
            <person name="Farag S."/>
            <person name="Shank E.A."/>
            <person name="Bowers A."/>
        </authorList>
    </citation>
    <scope>NUCLEOTIDE SEQUENCE [LARGE SCALE GENOMIC DNA]</scope>
    <source>
        <strain evidence="2 3">AFS041432</strain>
    </source>
</reference>
<sequence length="363" mass="42243">MSSLEISKELFKVLSDKITLLNVNSLTINDSRETQISNLNKAFKNEELVLVLGAGVSIPYNLPSWDNLLQKLLFETFNDFNDNEDASSVLSKLFPKLFPNSPLISARFLEEYFKKHENDRTFEGMIKDALYERVNREAASPILKEILQYCIAPGKSPNLDSIITYNYDDVLENVLLNSNVEIPFKPIYTLGMNPSNGELPIYHVHGFLPENQVLDEAYSITLSENLYHKQYNDIYSWNNMVQINKFREKVCIFIGTSLTDPNIRRLLDIAMLQRGDNQKHHYLFKKRNNHKDIEKNLELILETNEILLDEKSKANLKLDETAKQLLKKMEEFEELDANSFGMQIIWINEYDEIADYLREIRTN</sequence>
<gene>
    <name evidence="2" type="ORF">COD09_17990</name>
</gene>
<evidence type="ECO:0000313" key="2">
    <source>
        <dbReference type="EMBL" id="PGS99426.1"/>
    </source>
</evidence>
<accession>A0A2C1DG98</accession>
<feature type="coiled-coil region" evidence="1">
    <location>
        <begin position="304"/>
        <end position="338"/>
    </location>
</feature>